<evidence type="ECO:0000313" key="1">
    <source>
        <dbReference type="EMBL" id="MBB4000202.1"/>
    </source>
</evidence>
<dbReference type="AlphaFoldDB" id="A0A7W6H818"/>
<dbReference type="RefSeq" id="WP_183201847.1">
    <property type="nucleotide sequence ID" value="NZ_JACIEK010000016.1"/>
</dbReference>
<organism evidence="1 2">
    <name type="scientific">Aureimonas pseudogalii</name>
    <dbReference type="NCBI Taxonomy" id="1744844"/>
    <lineage>
        <taxon>Bacteria</taxon>
        <taxon>Pseudomonadati</taxon>
        <taxon>Pseudomonadota</taxon>
        <taxon>Alphaproteobacteria</taxon>
        <taxon>Hyphomicrobiales</taxon>
        <taxon>Aurantimonadaceae</taxon>
        <taxon>Aureimonas</taxon>
    </lineage>
</organism>
<name>A0A7W6H818_9HYPH</name>
<protein>
    <submittedName>
        <fullName evidence="1">Uncharacterized protein</fullName>
    </submittedName>
</protein>
<reference evidence="1 2" key="1">
    <citation type="submission" date="2020-08" db="EMBL/GenBank/DDBJ databases">
        <title>Genomic Encyclopedia of Type Strains, Phase IV (KMG-IV): sequencing the most valuable type-strain genomes for metagenomic binning, comparative biology and taxonomic classification.</title>
        <authorList>
            <person name="Goeker M."/>
        </authorList>
    </citation>
    <scope>NUCLEOTIDE SEQUENCE [LARGE SCALE GENOMIC DNA]</scope>
    <source>
        <strain evidence="1 2">DSM 102238</strain>
    </source>
</reference>
<gene>
    <name evidence="1" type="ORF">GGR04_004078</name>
</gene>
<dbReference type="EMBL" id="JACIEK010000016">
    <property type="protein sequence ID" value="MBB4000202.1"/>
    <property type="molecule type" value="Genomic_DNA"/>
</dbReference>
<accession>A0A7W6H818</accession>
<dbReference type="Proteomes" id="UP000542776">
    <property type="component" value="Unassembled WGS sequence"/>
</dbReference>
<keyword evidence="2" id="KW-1185">Reference proteome</keyword>
<proteinExistence type="predicted"/>
<evidence type="ECO:0000313" key="2">
    <source>
        <dbReference type="Proteomes" id="UP000542776"/>
    </source>
</evidence>
<comment type="caution">
    <text evidence="1">The sequence shown here is derived from an EMBL/GenBank/DDBJ whole genome shotgun (WGS) entry which is preliminary data.</text>
</comment>
<sequence>MNGAAVVPDRFAVIGWAYGLPDGAVALSALGAAGIPAHSSARHLASVASPWMVALGGIDLRVPAALAPMALEILTGGNATSERRGSLGGRLCIVLLFLVASVPPPARGLFLRTAPAVSRCDRAPPPIEG</sequence>